<dbReference type="EMBL" id="JAEHOE010000001">
    <property type="protein sequence ID" value="KAG2502251.1"/>
    <property type="molecule type" value="Genomic_DNA"/>
</dbReference>
<dbReference type="GO" id="GO:0003682">
    <property type="term" value="F:chromatin binding"/>
    <property type="evidence" value="ECO:0007669"/>
    <property type="project" value="TreeGrafter"/>
</dbReference>
<keyword evidence="3 6" id="KW-0677">Repeat</keyword>
<evidence type="ECO:0000256" key="5">
    <source>
        <dbReference type="ARBA" id="ARBA00023306"/>
    </source>
</evidence>
<feature type="compositionally biased region" description="Basic residues" evidence="7">
    <location>
        <begin position="1893"/>
        <end position="1903"/>
    </location>
</feature>
<feature type="region of interest" description="Disordered" evidence="7">
    <location>
        <begin position="1840"/>
        <end position="1945"/>
    </location>
</feature>
<evidence type="ECO:0000313" key="10">
    <source>
        <dbReference type="Proteomes" id="UP000612055"/>
    </source>
</evidence>
<feature type="compositionally biased region" description="Acidic residues" evidence="7">
    <location>
        <begin position="1906"/>
        <end position="1926"/>
    </location>
</feature>
<dbReference type="InterPro" id="IPR026003">
    <property type="entry name" value="Cohesin_HEAT"/>
</dbReference>
<dbReference type="GO" id="GO:0071169">
    <property type="term" value="P:establishment of protein localization to chromatin"/>
    <property type="evidence" value="ECO:0007669"/>
    <property type="project" value="TreeGrafter"/>
</dbReference>
<feature type="compositionally biased region" description="Gly residues" evidence="7">
    <location>
        <begin position="1614"/>
        <end position="1631"/>
    </location>
</feature>
<feature type="region of interest" description="Disordered" evidence="7">
    <location>
        <begin position="1052"/>
        <end position="1072"/>
    </location>
</feature>
<dbReference type="InterPro" id="IPR024986">
    <property type="entry name" value="Nipped-B_C"/>
</dbReference>
<dbReference type="OrthoDB" id="418242at2759"/>
<evidence type="ECO:0000256" key="1">
    <source>
        <dbReference type="ARBA" id="ARBA00004123"/>
    </source>
</evidence>
<protein>
    <recommendedName>
        <fullName evidence="6">Sister chromatid cohesion protein</fullName>
    </recommendedName>
</protein>
<dbReference type="InterPro" id="IPR033031">
    <property type="entry name" value="Scc2/Nipped-B"/>
</dbReference>
<dbReference type="GO" id="GO:0140588">
    <property type="term" value="P:chromatin looping"/>
    <property type="evidence" value="ECO:0007669"/>
    <property type="project" value="InterPro"/>
</dbReference>
<dbReference type="PANTHER" id="PTHR21704:SF18">
    <property type="entry name" value="NIPPED-B-LIKE PROTEIN"/>
    <property type="match status" value="1"/>
</dbReference>
<gene>
    <name evidence="9" type="ORF">HYH03_000737</name>
</gene>
<feature type="region of interest" description="Disordered" evidence="7">
    <location>
        <begin position="1389"/>
        <end position="1418"/>
    </location>
</feature>
<feature type="compositionally biased region" description="Low complexity" evidence="7">
    <location>
        <begin position="1729"/>
        <end position="1753"/>
    </location>
</feature>
<feature type="domain" description="Sister chromatid cohesion C-terminal" evidence="8">
    <location>
        <begin position="1418"/>
        <end position="1588"/>
    </location>
</feature>
<dbReference type="InterPro" id="IPR011989">
    <property type="entry name" value="ARM-like"/>
</dbReference>
<dbReference type="Proteomes" id="UP000612055">
    <property type="component" value="Unassembled WGS sequence"/>
</dbReference>
<keyword evidence="5 6" id="KW-0131">Cell cycle</keyword>
<dbReference type="PANTHER" id="PTHR21704">
    <property type="entry name" value="NIPPED-B-LIKE PROTEIN DELANGIN SCC2-RELATED"/>
    <property type="match status" value="1"/>
</dbReference>
<organism evidence="9 10">
    <name type="scientific">Edaphochlamys debaryana</name>
    <dbReference type="NCBI Taxonomy" id="47281"/>
    <lineage>
        <taxon>Eukaryota</taxon>
        <taxon>Viridiplantae</taxon>
        <taxon>Chlorophyta</taxon>
        <taxon>core chlorophytes</taxon>
        <taxon>Chlorophyceae</taxon>
        <taxon>CS clade</taxon>
        <taxon>Chlamydomonadales</taxon>
        <taxon>Chlamydomonadales incertae sedis</taxon>
        <taxon>Edaphochlamys</taxon>
    </lineage>
</organism>
<dbReference type="SUPFAM" id="SSF48371">
    <property type="entry name" value="ARM repeat"/>
    <property type="match status" value="1"/>
</dbReference>
<sequence>MAGPRYKLDLVSYDDPGALLPMPMPAEPSRSALLPPDSEALDLRLAQDATLVDLLSDVLQKADISFVQPISMDAATAVSREQLASTSHLAARLLAHQPLHFQYGTIDVEPPATGPVPATPVAATPGPSGGLAVAAHNSQPDTQPHSKRRKTDPEEVPAAEKKRQRKAPKQDVYVMSGEEADIAAGKLASSLEATLAAAARAAEEGGSDDEGDDEDEEQQHDDEEGGDGRGRRRQGQPGPPCRFSLAALQALHREMRTGQAQGLLRLLPTPLLQALLRALGQAVAAGRDRVLRDDAEAKSRAVQRVSRALEAVLCALVVLSSPGLPTSLYMEELLGDAVGLAQHCLQLNVLALHDPRFKRMYRPGELEEGAGGLVGARVGWEWKYRGQGRVYVAKEEETKTKTSRRGRPAAAPGMFIPRWCGGLVAQLEQALGLLAEVVAIKCVPAEGLIPLARASQQALTVEALSTMHYRALGLAVAMFRFYPAQRHVVVEELVQGVSTDPPVRIQMVAALVMQLVQAAPELPAADAGAQAAAACANPASSWADFLWGAVLARLPGAKAAKQETHADLRAWLEAVVEDLLAALCLPEWPAAGVLLRRLILALNGEGGMKSPDSGARLAALDLLGLLARSLWGLARAAEAPEAARAVLALVDEALASAGGAQPAPPVPPRLVAEQLVLEHLADAAHSGAPAAELPHSHHGHHHSGAASSSSSAHLASSSGSAGSGPVASARTLLACSMLADSIRGWRQAHADKMPGEKVANEAILRHRQIYDRQRSCLGASTSGLPHLSRESAVGVCRWLVAESMLGRSRPTLVRWLAEVGGSGRSRQEAHAANVRSKAIKLLGGVIEVDVRVLSLNDVQEGIKNALADDSVLVREAAVDLIGKHISRSSELAVQYYDILVRASEDTGLTVRKRAIKLLWECCVRCPDFKHRSDALMRIVSRATDPEDTMRAAVTKICAEIWFLPRFHLDDDDEGSAIARDPRQRAAQLGEVVATVYRALGPAHPVPFTASMPVVATIRGIVGEEGRPEVEAVRSGAREVADALLERALELQGEPDPAPGDAAGTPAAPGSLPLPPGEELFQALLALHALAAADVRLLLRPRDPQRVELPSAGPPGSDPSAAKRRAEQLLAVLAVLGCCVGALRHLDEGLADEIVGDLKAIALKVTHVQVVSVACQCLCALAGLKPRHRATVRELAGGLYSFLEGDRAKQVTANPERRRMYPRFMYTLGMLCRYGADMLDEAVEGSKHPSCASALELVLRMYSLLGDSARHQEAALQAMGNIFIARPSLAVDVREVRPVLEGALAPSAPAALKCRCLGSLAELLRAEEEALVGRQAAARREAKDAGQASTAPEAEAKALARRNGEGDTGSVSSGLIQMLWERVLALATDVTPTPAPGPSASGQTPPATPNGTGSQNPGATVRRRALDLVEVVIRGGIVVPWSAMPALTALATDPERDTAARALGCLRAVVAANTAFVAGQVPAGVAEAYAFHCRLAALERPGQPPQPDKCAPLVEGLAAVWTAVFGVERALKAKFLAALLKPLDDGCCLASGSAAKSDPHLLAFLAYVVAELPYRKMDELLALLGRINEILSRRAEAVLGRFQQLRQDESEGGDKANGGGPGASTPVAGGGPRASAANGLPATVRAAYAVSLLLLLKQYLRLSYDLTADRVAKYDPSGPQRKVEEKLNAVHNGKLRFNASRLRADVAAAVGPHPHGHGQAPGGSRAAKVSTPSGPTAAAAGAGAGAGASTPSASRQGPGAGAEANGAGPSAAGPPPGLLGEDALRAGVSEVFKVLRTLMKTDEMDYKQAVAAAAAAEEAAVVQGSPGEGAQGLDVAAMMAAPDSVQGGKPPLATKGRGRGRGRGSRGGAAGAAGTRGGRGTRGGGARGAAGGRGRGRGRGRKRKADSDEEDEEDEEEDEDEEGADEEGTPKKPKRSAGSTRRRLVE</sequence>
<dbReference type="GO" id="GO:0090694">
    <property type="term" value="C:Scc2-Scc4 cohesin loading complex"/>
    <property type="evidence" value="ECO:0007669"/>
    <property type="project" value="TreeGrafter"/>
</dbReference>
<proteinExistence type="inferred from homology"/>
<comment type="caution">
    <text evidence="9">The sequence shown here is derived from an EMBL/GenBank/DDBJ whole genome shotgun (WGS) entry which is preliminary data.</text>
</comment>
<dbReference type="GO" id="GO:1990414">
    <property type="term" value="P:replication-born double-strand break repair via sister chromatid exchange"/>
    <property type="evidence" value="ECO:0007669"/>
    <property type="project" value="TreeGrafter"/>
</dbReference>
<feature type="compositionally biased region" description="Acidic residues" evidence="7">
    <location>
        <begin position="205"/>
        <end position="225"/>
    </location>
</feature>
<dbReference type="Gene3D" id="1.25.10.10">
    <property type="entry name" value="Leucine-rich Repeat Variant"/>
    <property type="match status" value="1"/>
</dbReference>
<feature type="region of interest" description="Disordered" evidence="7">
    <location>
        <begin position="197"/>
        <end position="241"/>
    </location>
</feature>
<evidence type="ECO:0000256" key="2">
    <source>
        <dbReference type="ARBA" id="ARBA00009252"/>
    </source>
</evidence>
<dbReference type="Pfam" id="PF12830">
    <property type="entry name" value="Nipped-B_C"/>
    <property type="match status" value="1"/>
</dbReference>
<comment type="subcellular location">
    <subcellularLocation>
        <location evidence="1 6">Nucleus</location>
    </subcellularLocation>
</comment>
<evidence type="ECO:0000256" key="6">
    <source>
        <dbReference type="RuleBase" id="RU364107"/>
    </source>
</evidence>
<feature type="region of interest" description="Disordered" evidence="7">
    <location>
        <begin position="110"/>
        <end position="173"/>
    </location>
</feature>
<feature type="compositionally biased region" description="Low complexity" evidence="7">
    <location>
        <begin position="1058"/>
        <end position="1072"/>
    </location>
</feature>
<comment type="similarity">
    <text evidence="2 6">Belongs to the SCC2/Nipped-B family.</text>
</comment>
<feature type="region of interest" description="Disordered" evidence="7">
    <location>
        <begin position="687"/>
        <end position="721"/>
    </location>
</feature>
<dbReference type="GO" id="GO:0034087">
    <property type="term" value="P:establishment of mitotic sister chromatid cohesion"/>
    <property type="evidence" value="ECO:0007669"/>
    <property type="project" value="TreeGrafter"/>
</dbReference>
<evidence type="ECO:0000256" key="3">
    <source>
        <dbReference type="ARBA" id="ARBA00022737"/>
    </source>
</evidence>
<evidence type="ECO:0000313" key="9">
    <source>
        <dbReference type="EMBL" id="KAG2502251.1"/>
    </source>
</evidence>
<dbReference type="GO" id="GO:0010468">
    <property type="term" value="P:regulation of gene expression"/>
    <property type="evidence" value="ECO:0007669"/>
    <property type="project" value="InterPro"/>
</dbReference>
<feature type="compositionally biased region" description="Gly residues" evidence="7">
    <location>
        <begin position="1864"/>
        <end position="1892"/>
    </location>
</feature>
<evidence type="ECO:0000259" key="8">
    <source>
        <dbReference type="Pfam" id="PF12830"/>
    </source>
</evidence>
<feature type="region of interest" description="Disordered" evidence="7">
    <location>
        <begin position="1607"/>
        <end position="1634"/>
    </location>
</feature>
<dbReference type="Pfam" id="PF12765">
    <property type="entry name" value="Cohesin_HEAT"/>
    <property type="match status" value="1"/>
</dbReference>
<feature type="compositionally biased region" description="Polar residues" evidence="7">
    <location>
        <begin position="1399"/>
        <end position="1417"/>
    </location>
</feature>
<keyword evidence="4 6" id="KW-0539">Nucleus</keyword>
<accession>A0A835YJS3</accession>
<keyword evidence="10" id="KW-1185">Reference proteome</keyword>
<feature type="compositionally biased region" description="Low complexity" evidence="7">
    <location>
        <begin position="1760"/>
        <end position="1770"/>
    </location>
</feature>
<feature type="compositionally biased region" description="Basic and acidic residues" evidence="7">
    <location>
        <begin position="1353"/>
        <end position="1364"/>
    </location>
</feature>
<feature type="region of interest" description="Disordered" evidence="7">
    <location>
        <begin position="1340"/>
        <end position="1370"/>
    </location>
</feature>
<dbReference type="InterPro" id="IPR016024">
    <property type="entry name" value="ARM-type_fold"/>
</dbReference>
<feature type="compositionally biased region" description="Low complexity" evidence="7">
    <location>
        <begin position="704"/>
        <end position="721"/>
    </location>
</feature>
<evidence type="ECO:0000256" key="4">
    <source>
        <dbReference type="ARBA" id="ARBA00023242"/>
    </source>
</evidence>
<name>A0A835YJS3_9CHLO</name>
<feature type="region of interest" description="Disordered" evidence="7">
    <location>
        <begin position="1709"/>
        <end position="1780"/>
    </location>
</feature>
<dbReference type="GO" id="GO:0061775">
    <property type="term" value="F:cohesin loader activity"/>
    <property type="evidence" value="ECO:0007669"/>
    <property type="project" value="InterPro"/>
</dbReference>
<reference evidence="9" key="1">
    <citation type="journal article" date="2020" name="bioRxiv">
        <title>Comparative genomics of Chlamydomonas.</title>
        <authorList>
            <person name="Craig R.J."/>
            <person name="Hasan A.R."/>
            <person name="Ness R.W."/>
            <person name="Keightley P.D."/>
        </authorList>
    </citation>
    <scope>NUCLEOTIDE SEQUENCE</scope>
    <source>
        <strain evidence="9">CCAP 11/70</strain>
    </source>
</reference>
<evidence type="ECO:0000256" key="7">
    <source>
        <dbReference type="SAM" id="MobiDB-lite"/>
    </source>
</evidence>